<dbReference type="Proteomes" id="UP000240912">
    <property type="component" value="Unassembled WGS sequence"/>
</dbReference>
<comment type="caution">
    <text evidence="2">The sequence shown here is derived from an EMBL/GenBank/DDBJ whole genome shotgun (WGS) entry which is preliminary data.</text>
</comment>
<dbReference type="InterPro" id="IPR041650">
    <property type="entry name" value="HEPN_Swt1"/>
</dbReference>
<organism evidence="2 3">
    <name type="scientific">Pedobacter yulinensis</name>
    <dbReference type="NCBI Taxonomy" id="2126353"/>
    <lineage>
        <taxon>Bacteria</taxon>
        <taxon>Pseudomonadati</taxon>
        <taxon>Bacteroidota</taxon>
        <taxon>Sphingobacteriia</taxon>
        <taxon>Sphingobacteriales</taxon>
        <taxon>Sphingobacteriaceae</taxon>
        <taxon>Pedobacter</taxon>
    </lineage>
</organism>
<name>A0A2T3HKZ5_9SPHI</name>
<dbReference type="Pfam" id="PF18731">
    <property type="entry name" value="HEPN_Swt1"/>
    <property type="match status" value="1"/>
</dbReference>
<proteinExistence type="predicted"/>
<protein>
    <recommendedName>
        <fullName evidence="1">Swt1-like HEPN domain-containing protein</fullName>
    </recommendedName>
</protein>
<dbReference type="AlphaFoldDB" id="A0A2T3HKZ5"/>
<evidence type="ECO:0000313" key="3">
    <source>
        <dbReference type="Proteomes" id="UP000240912"/>
    </source>
</evidence>
<evidence type="ECO:0000259" key="1">
    <source>
        <dbReference type="Pfam" id="PF18731"/>
    </source>
</evidence>
<accession>A0A2T3HKZ5</accession>
<evidence type="ECO:0000313" key="2">
    <source>
        <dbReference type="EMBL" id="PST83089.1"/>
    </source>
</evidence>
<dbReference type="EMBL" id="PYLS01000005">
    <property type="protein sequence ID" value="PST83089.1"/>
    <property type="molecule type" value="Genomic_DNA"/>
</dbReference>
<keyword evidence="3" id="KW-1185">Reference proteome</keyword>
<reference evidence="2 3" key="1">
    <citation type="submission" date="2018-03" db="EMBL/GenBank/DDBJ databases">
        <authorList>
            <person name="Keele B.F."/>
        </authorList>
    </citation>
    <scope>NUCLEOTIDE SEQUENCE [LARGE SCALE GENOMIC DNA]</scope>
    <source>
        <strain evidence="2 3">YL28-9</strain>
    </source>
</reference>
<sequence>MWFNCKTEAEPEIDIKGINGYFTKASLPLYNITYLRNALKKSRNVTKGLKADHFKLTRSIQVDLDKKYASVFYTEPVSITTTVDLSQTPFLTIDDVNAAQKMAELYVVIHCYENSARRLIEDVLTKSLGEKWWDAAASAGMVTKYKDRKAKELKNKWLSNRGDGSPLYYLDWADLVTIIRKYPVEFAHKIHDIKFVELRLEELEKTRNVVAHNGLLPSEDDFQRVQLSFKDWCKQLA</sequence>
<feature type="domain" description="Swt1-like HEPN" evidence="1">
    <location>
        <begin position="110"/>
        <end position="235"/>
    </location>
</feature>
<gene>
    <name evidence="2" type="ORF">C7T94_10765</name>
</gene>